<proteinExistence type="predicted"/>
<dbReference type="GO" id="GO:0003677">
    <property type="term" value="F:DNA binding"/>
    <property type="evidence" value="ECO:0007669"/>
    <property type="project" value="UniProtKB-KW"/>
</dbReference>
<evidence type="ECO:0000256" key="3">
    <source>
        <dbReference type="ARBA" id="ARBA00023163"/>
    </source>
</evidence>
<keyword evidence="2" id="KW-0238">DNA-binding</keyword>
<dbReference type="SUPFAM" id="SSF47413">
    <property type="entry name" value="lambda repressor-like DNA-binding domains"/>
    <property type="match status" value="1"/>
</dbReference>
<name>A0A061JJS7_STUST</name>
<dbReference type="AlphaFoldDB" id="A0A061JJS7"/>
<dbReference type="SMART" id="SM00530">
    <property type="entry name" value="HTH_XRE"/>
    <property type="match status" value="1"/>
</dbReference>
<dbReference type="InterPro" id="IPR010982">
    <property type="entry name" value="Lambda_DNA-bd_dom_sf"/>
</dbReference>
<evidence type="ECO:0000259" key="4">
    <source>
        <dbReference type="PROSITE" id="PS50943"/>
    </source>
</evidence>
<organism evidence="5 6">
    <name type="scientific">Stutzerimonas stutzeri KOS6</name>
    <dbReference type="NCBI Taxonomy" id="1218352"/>
    <lineage>
        <taxon>Bacteria</taxon>
        <taxon>Pseudomonadati</taxon>
        <taxon>Pseudomonadota</taxon>
        <taxon>Gammaproteobacteria</taxon>
        <taxon>Pseudomonadales</taxon>
        <taxon>Pseudomonadaceae</taxon>
        <taxon>Stutzerimonas</taxon>
    </lineage>
</organism>
<evidence type="ECO:0000313" key="6">
    <source>
        <dbReference type="Proteomes" id="UP000026923"/>
    </source>
</evidence>
<dbReference type="InterPro" id="IPR015927">
    <property type="entry name" value="Peptidase_S24_S26A/B/C"/>
</dbReference>
<dbReference type="Proteomes" id="UP000026923">
    <property type="component" value="Unassembled WGS sequence"/>
</dbReference>
<dbReference type="Gene3D" id="2.10.109.10">
    <property type="entry name" value="Umud Fragment, subunit A"/>
    <property type="match status" value="1"/>
</dbReference>
<dbReference type="Gene3D" id="1.10.260.40">
    <property type="entry name" value="lambda repressor-like DNA-binding domains"/>
    <property type="match status" value="1"/>
</dbReference>
<dbReference type="SUPFAM" id="SSF51306">
    <property type="entry name" value="LexA/Signal peptidase"/>
    <property type="match status" value="1"/>
</dbReference>
<keyword evidence="1" id="KW-0805">Transcription regulation</keyword>
<protein>
    <recommendedName>
        <fullName evidence="4">HTH cro/C1-type domain-containing protein</fullName>
    </recommendedName>
</protein>
<dbReference type="EMBL" id="AMCZ02000035">
    <property type="protein sequence ID" value="EWC39582.1"/>
    <property type="molecule type" value="Genomic_DNA"/>
</dbReference>
<evidence type="ECO:0000256" key="2">
    <source>
        <dbReference type="ARBA" id="ARBA00023125"/>
    </source>
</evidence>
<dbReference type="CDD" id="cd06529">
    <property type="entry name" value="S24_LexA-like"/>
    <property type="match status" value="1"/>
</dbReference>
<evidence type="ECO:0000313" key="5">
    <source>
        <dbReference type="EMBL" id="EWC39582.1"/>
    </source>
</evidence>
<sequence>MCVMERHERIARAIQVSGLKKGEIAAQCNVANSAVTQWLSGESKSLKPENLFALAKATGFSAQWLAIEEGPERIESNAEHSNVAPALQPRRAPRAYPLISWVAAGERAESPDNYYPGDGEEMLESTENAGEHGYWLRVKGRSMTSETPPSFPPDTPILVRPEGFDVISGKFYIAKHRDGETTFKQYVRDAGTAYLVPLNPAFNQVEMDDEWRLIGRVVDAKITGL</sequence>
<dbReference type="PANTHER" id="PTHR40661">
    <property type="match status" value="1"/>
</dbReference>
<accession>A0A061JJS7</accession>
<dbReference type="HOGENOM" id="CLU_066192_1_3_6"/>
<dbReference type="PROSITE" id="PS50943">
    <property type="entry name" value="HTH_CROC1"/>
    <property type="match status" value="1"/>
</dbReference>
<keyword evidence="3" id="KW-0804">Transcription</keyword>
<gene>
    <name evidence="5" type="ORF">B597_019520</name>
</gene>
<dbReference type="InterPro" id="IPR036286">
    <property type="entry name" value="LexA/Signal_pep-like_sf"/>
</dbReference>
<reference evidence="5 6" key="1">
    <citation type="journal article" date="2013" name="Genome Announc.">
        <title>Draft Genome of the Nitrogen-Fixing Bacterium Pseudomonas stutzeri Strain KOS6 Isolated from Industrial Hydrocarbon Sludge.</title>
        <authorList>
            <person name="Grigoryeva T.V."/>
            <person name="Laikov A.V."/>
            <person name="Naumova R.P."/>
            <person name="Manolov A.I."/>
            <person name="Larin A.K."/>
            <person name="Karpova I.Y."/>
            <person name="Semashko T.A."/>
            <person name="Alexeev D.G."/>
            <person name="Kostryukova E.S."/>
            <person name="Muller R."/>
            <person name="Govorun V.M."/>
        </authorList>
    </citation>
    <scope>NUCLEOTIDE SEQUENCE [LARGE SCALE GENOMIC DNA]</scope>
    <source>
        <strain evidence="5 6">KOS6</strain>
    </source>
</reference>
<dbReference type="Pfam" id="PF01381">
    <property type="entry name" value="HTH_3"/>
    <property type="match status" value="1"/>
</dbReference>
<dbReference type="InterPro" id="IPR001387">
    <property type="entry name" value="Cro/C1-type_HTH"/>
</dbReference>
<dbReference type="eggNOG" id="COG1974">
    <property type="taxonomic scope" value="Bacteria"/>
</dbReference>
<feature type="domain" description="HTH cro/C1-type" evidence="4">
    <location>
        <begin position="10"/>
        <end position="65"/>
    </location>
</feature>
<dbReference type="CDD" id="cd00093">
    <property type="entry name" value="HTH_XRE"/>
    <property type="match status" value="1"/>
</dbReference>
<comment type="caution">
    <text evidence="5">The sequence shown here is derived from an EMBL/GenBank/DDBJ whole genome shotgun (WGS) entry which is preliminary data.</text>
</comment>
<evidence type="ECO:0000256" key="1">
    <source>
        <dbReference type="ARBA" id="ARBA00023015"/>
    </source>
</evidence>
<dbReference type="Pfam" id="PF00717">
    <property type="entry name" value="Peptidase_S24"/>
    <property type="match status" value="1"/>
</dbReference>
<dbReference type="InterPro" id="IPR039418">
    <property type="entry name" value="LexA-like"/>
</dbReference>
<dbReference type="PANTHER" id="PTHR40661:SF3">
    <property type="entry name" value="FELS-1 PROPHAGE TRANSCRIPTIONAL REGULATOR"/>
    <property type="match status" value="1"/>
</dbReference>